<keyword evidence="2" id="KW-0812">Transmembrane</keyword>
<accession>A0AA39ZVK7</accession>
<feature type="region of interest" description="Disordered" evidence="1">
    <location>
        <begin position="334"/>
        <end position="378"/>
    </location>
</feature>
<evidence type="ECO:0000313" key="4">
    <source>
        <dbReference type="Proteomes" id="UP001172102"/>
    </source>
</evidence>
<gene>
    <name evidence="3" type="ORF">B0H67DRAFT_557205</name>
</gene>
<dbReference type="Proteomes" id="UP001172102">
    <property type="component" value="Unassembled WGS sequence"/>
</dbReference>
<proteinExistence type="predicted"/>
<feature type="transmembrane region" description="Helical" evidence="2">
    <location>
        <begin position="191"/>
        <end position="210"/>
    </location>
</feature>
<evidence type="ECO:0000313" key="3">
    <source>
        <dbReference type="EMBL" id="KAK0704381.1"/>
    </source>
</evidence>
<dbReference type="AlphaFoldDB" id="A0AA39ZVK7"/>
<name>A0AA39ZVK7_9PEZI</name>
<feature type="region of interest" description="Disordered" evidence="1">
    <location>
        <begin position="291"/>
        <end position="310"/>
    </location>
</feature>
<keyword evidence="2" id="KW-0472">Membrane</keyword>
<keyword evidence="2" id="KW-1133">Transmembrane helix</keyword>
<feature type="transmembrane region" description="Helical" evidence="2">
    <location>
        <begin position="161"/>
        <end position="179"/>
    </location>
</feature>
<comment type="caution">
    <text evidence="3">The sequence shown here is derived from an EMBL/GenBank/DDBJ whole genome shotgun (WGS) entry which is preliminary data.</text>
</comment>
<evidence type="ECO:0000256" key="2">
    <source>
        <dbReference type="SAM" id="Phobius"/>
    </source>
</evidence>
<dbReference type="EMBL" id="JAUKUA010000007">
    <property type="protein sequence ID" value="KAK0704381.1"/>
    <property type="molecule type" value="Genomic_DNA"/>
</dbReference>
<keyword evidence="4" id="KW-1185">Reference proteome</keyword>
<organism evidence="3 4">
    <name type="scientific">Lasiosphaeris hirsuta</name>
    <dbReference type="NCBI Taxonomy" id="260670"/>
    <lineage>
        <taxon>Eukaryota</taxon>
        <taxon>Fungi</taxon>
        <taxon>Dikarya</taxon>
        <taxon>Ascomycota</taxon>
        <taxon>Pezizomycotina</taxon>
        <taxon>Sordariomycetes</taxon>
        <taxon>Sordariomycetidae</taxon>
        <taxon>Sordariales</taxon>
        <taxon>Lasiosphaeriaceae</taxon>
        <taxon>Lasiosphaeris</taxon>
    </lineage>
</organism>
<protein>
    <submittedName>
        <fullName evidence="3">Uncharacterized protein</fullName>
    </submittedName>
</protein>
<feature type="transmembrane region" description="Helical" evidence="2">
    <location>
        <begin position="263"/>
        <end position="283"/>
    </location>
</feature>
<evidence type="ECO:0000256" key="1">
    <source>
        <dbReference type="SAM" id="MobiDB-lite"/>
    </source>
</evidence>
<reference evidence="3" key="1">
    <citation type="submission" date="2023-06" db="EMBL/GenBank/DDBJ databases">
        <title>Genome-scale phylogeny and comparative genomics of the fungal order Sordariales.</title>
        <authorList>
            <consortium name="Lawrence Berkeley National Laboratory"/>
            <person name="Hensen N."/>
            <person name="Bonometti L."/>
            <person name="Westerberg I."/>
            <person name="Brannstrom I.O."/>
            <person name="Guillou S."/>
            <person name="Cros-Aarteil S."/>
            <person name="Calhoun S."/>
            <person name="Haridas S."/>
            <person name="Kuo A."/>
            <person name="Mondo S."/>
            <person name="Pangilinan J."/>
            <person name="Riley R."/>
            <person name="Labutti K."/>
            <person name="Andreopoulos B."/>
            <person name="Lipzen A."/>
            <person name="Chen C."/>
            <person name="Yanf M."/>
            <person name="Daum C."/>
            <person name="Ng V."/>
            <person name="Clum A."/>
            <person name="Steindorff A."/>
            <person name="Ohm R."/>
            <person name="Martin F."/>
            <person name="Silar P."/>
            <person name="Natvig D."/>
            <person name="Lalanne C."/>
            <person name="Gautier V."/>
            <person name="Ament-Velasquez S.L."/>
            <person name="Kruys A."/>
            <person name="Hutchinson M.I."/>
            <person name="Powell A.J."/>
            <person name="Barry K."/>
            <person name="Miller A.N."/>
            <person name="Grigoriev I.V."/>
            <person name="Debuchy R."/>
            <person name="Gladieux P."/>
            <person name="Thoren M.H."/>
            <person name="Johannesson H."/>
        </authorList>
    </citation>
    <scope>NUCLEOTIDE SEQUENCE</scope>
    <source>
        <strain evidence="3">SMH4607-1</strain>
    </source>
</reference>
<sequence>MLKKLTCSVLLLPLVILLNGAMLAIEVIMLRAGTGSLDNHSHLPFFHAWYTVLIDTDQYKYAPPGQDGSDPYGLPDSYDYSKHKDFFAIFPAVYCSGKKVAYRQGKRYDHDADYSEEVHGGYRYEADYCSPWGSQFDLQRLWRVWGVDLIEDNYIGQNPRMIYLSLIIGACTTALSAILKVFGYCYFYSKVAACIVSWVSMACLCTTSATSQTFASKLASGASRLEVSGEGHISAQLYVAPIPLCFTPSPSTHAVSGNMHNGLSWGLFGASLASALAETFIVWRQWKLRRTRRPSSPGGRGRATAVGGGHGHSVYQHLVAGKDGMGLHAESHIELTHSRSRGPSRELSPMRGNGGYGDGAGVTAQGSAYEPMRHRDVG</sequence>
<feature type="compositionally biased region" description="Gly residues" evidence="1">
    <location>
        <begin position="298"/>
        <end position="310"/>
    </location>
</feature>